<name>A0A7S1QK30_NEODS</name>
<keyword evidence="4" id="KW-0547">Nucleotide-binding</keyword>
<feature type="binding site" evidence="10">
    <location>
        <position position="175"/>
    </location>
    <ligand>
        <name>L-histidine</name>
        <dbReference type="ChEBI" id="CHEBI:57595"/>
    </ligand>
</feature>
<dbReference type="PIRSF" id="PIRSF001549">
    <property type="entry name" value="His-tRNA_synth"/>
    <property type="match status" value="1"/>
</dbReference>
<dbReference type="InterPro" id="IPR006195">
    <property type="entry name" value="aa-tRNA-synth_II"/>
</dbReference>
<feature type="binding site" evidence="10">
    <location>
        <begin position="131"/>
        <end position="133"/>
    </location>
    <ligand>
        <name>L-histidine</name>
        <dbReference type="ChEBI" id="CHEBI:57595"/>
    </ligand>
</feature>
<dbReference type="Gene3D" id="3.40.50.800">
    <property type="entry name" value="Anticodon-binding domain"/>
    <property type="match status" value="1"/>
</dbReference>
<evidence type="ECO:0000256" key="1">
    <source>
        <dbReference type="ARBA" id="ARBA00008226"/>
    </source>
</evidence>
<dbReference type="GO" id="GO:0004821">
    <property type="term" value="F:histidine-tRNA ligase activity"/>
    <property type="evidence" value="ECO:0007669"/>
    <property type="project" value="UniProtKB-EC"/>
</dbReference>
<feature type="binding site" evidence="10">
    <location>
        <begin position="323"/>
        <end position="324"/>
    </location>
    <ligand>
        <name>L-histidine</name>
        <dbReference type="ChEBI" id="CHEBI:57595"/>
    </ligand>
</feature>
<dbReference type="Pfam" id="PF03129">
    <property type="entry name" value="HGTP_anticodon"/>
    <property type="match status" value="1"/>
</dbReference>
<evidence type="ECO:0000256" key="6">
    <source>
        <dbReference type="ARBA" id="ARBA00022917"/>
    </source>
</evidence>
<feature type="region of interest" description="Disordered" evidence="11">
    <location>
        <begin position="32"/>
        <end position="65"/>
    </location>
</feature>
<dbReference type="FunFam" id="3.30.930.10:FF:000054">
    <property type="entry name" value="Histidine--tRNA ligase chloroplastic/mitochondrial"/>
    <property type="match status" value="1"/>
</dbReference>
<dbReference type="PANTHER" id="PTHR43707">
    <property type="entry name" value="HISTIDYL-TRNA SYNTHETASE"/>
    <property type="match status" value="1"/>
</dbReference>
<feature type="binding site" evidence="10">
    <location>
        <position position="319"/>
    </location>
    <ligand>
        <name>L-histidine</name>
        <dbReference type="ChEBI" id="CHEBI:57595"/>
    </ligand>
</feature>
<dbReference type="Pfam" id="PF13393">
    <property type="entry name" value="tRNA-synt_His"/>
    <property type="match status" value="1"/>
</dbReference>
<dbReference type="InterPro" id="IPR004154">
    <property type="entry name" value="Anticodon-bd"/>
</dbReference>
<evidence type="ECO:0000256" key="2">
    <source>
        <dbReference type="ARBA" id="ARBA00012815"/>
    </source>
</evidence>
<dbReference type="HAMAP" id="MF_00127">
    <property type="entry name" value="His_tRNA_synth"/>
    <property type="match status" value="1"/>
</dbReference>
<evidence type="ECO:0000256" key="11">
    <source>
        <dbReference type="SAM" id="MobiDB-lite"/>
    </source>
</evidence>
<evidence type="ECO:0000256" key="5">
    <source>
        <dbReference type="ARBA" id="ARBA00022840"/>
    </source>
</evidence>
<dbReference type="SUPFAM" id="SSF55681">
    <property type="entry name" value="Class II aaRS and biotin synthetases"/>
    <property type="match status" value="1"/>
</dbReference>
<dbReference type="EC" id="6.1.1.21" evidence="2"/>
<keyword evidence="5" id="KW-0067">ATP-binding</keyword>
<dbReference type="NCBIfam" id="TIGR00442">
    <property type="entry name" value="hisS"/>
    <property type="match status" value="1"/>
</dbReference>
<dbReference type="SUPFAM" id="SSF52954">
    <property type="entry name" value="Class II aaRS ABD-related"/>
    <property type="match status" value="1"/>
</dbReference>
<evidence type="ECO:0000256" key="7">
    <source>
        <dbReference type="ARBA" id="ARBA00023146"/>
    </source>
</evidence>
<reference evidence="13" key="1">
    <citation type="submission" date="2021-01" db="EMBL/GenBank/DDBJ databases">
        <authorList>
            <person name="Corre E."/>
            <person name="Pelletier E."/>
            <person name="Niang G."/>
            <person name="Scheremetjew M."/>
            <person name="Finn R."/>
            <person name="Kale V."/>
            <person name="Holt S."/>
            <person name="Cochrane G."/>
            <person name="Meng A."/>
            <person name="Brown T."/>
            <person name="Cohen L."/>
        </authorList>
    </citation>
    <scope>NUCLEOTIDE SEQUENCE</scope>
    <source>
        <strain evidence="13">CCAP 1951/1</strain>
    </source>
</reference>
<keyword evidence="3" id="KW-0436">Ligase</keyword>
<evidence type="ECO:0000256" key="3">
    <source>
        <dbReference type="ARBA" id="ARBA00022598"/>
    </source>
</evidence>
<dbReference type="InterPro" id="IPR045864">
    <property type="entry name" value="aa-tRNA-synth_II/BPL/LPL"/>
</dbReference>
<keyword evidence="6" id="KW-0648">Protein biosynthesis</keyword>
<dbReference type="GO" id="GO:0005524">
    <property type="term" value="F:ATP binding"/>
    <property type="evidence" value="ECO:0007669"/>
    <property type="project" value="UniProtKB-KW"/>
</dbReference>
<evidence type="ECO:0000256" key="4">
    <source>
        <dbReference type="ARBA" id="ARBA00022741"/>
    </source>
</evidence>
<dbReference type="GO" id="GO:0006427">
    <property type="term" value="P:histidyl-tRNA aminoacylation"/>
    <property type="evidence" value="ECO:0007669"/>
    <property type="project" value="InterPro"/>
</dbReference>
<dbReference type="Gene3D" id="3.30.930.10">
    <property type="entry name" value="Bira Bifunctional Protein, Domain 2"/>
    <property type="match status" value="1"/>
</dbReference>
<evidence type="ECO:0000259" key="12">
    <source>
        <dbReference type="PROSITE" id="PS50862"/>
    </source>
</evidence>
<dbReference type="InterPro" id="IPR041715">
    <property type="entry name" value="HisRS-like_core"/>
</dbReference>
<dbReference type="InterPro" id="IPR015807">
    <property type="entry name" value="His-tRNA-ligase"/>
</dbReference>
<accession>A0A7S1QK30</accession>
<dbReference type="PANTHER" id="PTHR43707:SF1">
    <property type="entry name" value="HISTIDINE--TRNA LIGASE, MITOCHONDRIAL-RELATED"/>
    <property type="match status" value="1"/>
</dbReference>
<sequence>MSADAAAPAPAASGKSLKDEVADLRALLEQKEMELHGGGQVSKRSKKAKKSNMIETEPAQGCRDFPPEEMRKRRFLFDTFHSVARQFGFEEYDAPVLESEELYVRKAGEEITEQMYNFISKDGHRVALRPEMTPTLARLLLGKGKAQLYPCKWYSIPQCWRYETITRGRRREHYQWNMDIMGVKAATAEAELVAAFATVMSKLGLTAADVGVKVNSRKILQCVIEAAGVPKDKFAPVCVIVDKLEKLPRDEVEAQLKALDLDVGVIDIITNTLSLKSIDEVAKAVGEEHEAVQELRLFFDTLAAYGFGDWAHFDASVVRGLAYYTGIVFEGFDREGKFRAIFGGGRYDNLMTTYGSSTPVPCCGFGFGDCVIMELLQEKGLVPPLQHTMDDLVIPFDESMRPHAMRVLRTLRDAGRSADIVMEKKKLDKAFSYADRIGARRAVLLAPDEWAQGKVKVKDLRAEKSKDDGGVLVDLADVVPKA</sequence>
<evidence type="ECO:0000256" key="9">
    <source>
        <dbReference type="ARBA" id="ARBA00047639"/>
    </source>
</evidence>
<feature type="binding site" evidence="10">
    <location>
        <position position="161"/>
    </location>
    <ligand>
        <name>L-histidine</name>
        <dbReference type="ChEBI" id="CHEBI:57595"/>
    </ligand>
</feature>
<feature type="binding site" evidence="10">
    <location>
        <position position="179"/>
    </location>
    <ligand>
        <name>L-histidine</name>
        <dbReference type="ChEBI" id="CHEBI:57595"/>
    </ligand>
</feature>
<evidence type="ECO:0000256" key="8">
    <source>
        <dbReference type="ARBA" id="ARBA00030619"/>
    </source>
</evidence>
<comment type="similarity">
    <text evidence="1">Belongs to the class-II aminoacyl-tRNA synthetase family.</text>
</comment>
<dbReference type="PROSITE" id="PS50862">
    <property type="entry name" value="AA_TRNA_LIGASE_II"/>
    <property type="match status" value="1"/>
</dbReference>
<comment type="catalytic activity">
    <reaction evidence="9">
        <text>tRNA(His) + L-histidine + ATP = L-histidyl-tRNA(His) + AMP + diphosphate + H(+)</text>
        <dbReference type="Rhea" id="RHEA:17313"/>
        <dbReference type="Rhea" id="RHEA-COMP:9665"/>
        <dbReference type="Rhea" id="RHEA-COMP:9689"/>
        <dbReference type="ChEBI" id="CHEBI:15378"/>
        <dbReference type="ChEBI" id="CHEBI:30616"/>
        <dbReference type="ChEBI" id="CHEBI:33019"/>
        <dbReference type="ChEBI" id="CHEBI:57595"/>
        <dbReference type="ChEBI" id="CHEBI:78442"/>
        <dbReference type="ChEBI" id="CHEBI:78527"/>
        <dbReference type="ChEBI" id="CHEBI:456215"/>
        <dbReference type="EC" id="6.1.1.21"/>
    </reaction>
</comment>
<proteinExistence type="inferred from homology"/>
<gene>
    <name evidence="13" type="ORF">NDES1114_LOCUS27773</name>
</gene>
<dbReference type="InterPro" id="IPR036621">
    <property type="entry name" value="Anticodon-bd_dom_sf"/>
</dbReference>
<evidence type="ECO:0000256" key="10">
    <source>
        <dbReference type="PIRSR" id="PIRSR001549-1"/>
    </source>
</evidence>
<evidence type="ECO:0000313" key="13">
    <source>
        <dbReference type="EMBL" id="CAD9141185.1"/>
    </source>
</evidence>
<dbReference type="InterPro" id="IPR004516">
    <property type="entry name" value="HisRS/HisZ"/>
</dbReference>
<dbReference type="GO" id="GO:0005737">
    <property type="term" value="C:cytoplasm"/>
    <property type="evidence" value="ECO:0007669"/>
    <property type="project" value="InterPro"/>
</dbReference>
<keyword evidence="7" id="KW-0030">Aminoacyl-tRNA synthetase</keyword>
<protein>
    <recommendedName>
        <fullName evidence="2">histidine--tRNA ligase</fullName>
        <ecNumber evidence="2">6.1.1.21</ecNumber>
    </recommendedName>
    <alternativeName>
        <fullName evidence="8">Histidyl-tRNA synthetase</fullName>
    </alternativeName>
</protein>
<dbReference type="CDD" id="cd00773">
    <property type="entry name" value="HisRS-like_core"/>
    <property type="match status" value="1"/>
</dbReference>
<organism evidence="13">
    <name type="scientific">Neobodo designis</name>
    <name type="common">Flagellated protozoan</name>
    <name type="synonym">Bodo designis</name>
    <dbReference type="NCBI Taxonomy" id="312471"/>
    <lineage>
        <taxon>Eukaryota</taxon>
        <taxon>Discoba</taxon>
        <taxon>Euglenozoa</taxon>
        <taxon>Kinetoplastea</taxon>
        <taxon>Metakinetoplastina</taxon>
        <taxon>Neobodonida</taxon>
        <taxon>Neobodo</taxon>
    </lineage>
</organism>
<dbReference type="EMBL" id="HBGF01041452">
    <property type="protein sequence ID" value="CAD9141185.1"/>
    <property type="molecule type" value="Transcribed_RNA"/>
</dbReference>
<feature type="domain" description="Aminoacyl-transfer RNA synthetases class-II family profile" evidence="12">
    <location>
        <begin position="73"/>
        <end position="383"/>
    </location>
</feature>
<dbReference type="AlphaFoldDB" id="A0A7S1QK30"/>